<dbReference type="AlphaFoldDB" id="C4GF23"/>
<gene>
    <name evidence="2" type="ORF">GCWU000324_00732</name>
</gene>
<sequence>MLDRLVFRLPNLNANHKAQPFFSLPTPLTSKQPETPIYTPCNTIPSKSPAHSTSPRSRTPAARLLNTTPYTAAFLAHKSCPAVSTSCQFSGCPTGGKCTINRPPPTCQPTIRAKRRSRLKDTPLRTSGKPSSRHQRHTECGFNPVTNTAPSGCTTRNNSANANNNGASSSGKCGATTQSNASSRQGNRPAEATTSAGNASHCNTASRQPENAGNAVTPATAKRPPSPKHNTSRHARSPKAA</sequence>
<evidence type="ECO:0000313" key="3">
    <source>
        <dbReference type="Proteomes" id="UP000003009"/>
    </source>
</evidence>
<feature type="region of interest" description="Disordered" evidence="1">
    <location>
        <begin position="103"/>
        <end position="241"/>
    </location>
</feature>
<dbReference type="Proteomes" id="UP000003009">
    <property type="component" value="Unassembled WGS sequence"/>
</dbReference>
<keyword evidence="3" id="KW-1185">Reference proteome</keyword>
<reference evidence="2" key="1">
    <citation type="submission" date="2009-04" db="EMBL/GenBank/DDBJ databases">
        <authorList>
            <person name="Weinstock G."/>
            <person name="Sodergren E."/>
            <person name="Clifton S."/>
            <person name="Fulton L."/>
            <person name="Fulton B."/>
            <person name="Courtney L."/>
            <person name="Fronick C."/>
            <person name="Harrison M."/>
            <person name="Strong C."/>
            <person name="Farmer C."/>
            <person name="Delahaunty K."/>
            <person name="Markovic C."/>
            <person name="Hall O."/>
            <person name="Minx P."/>
            <person name="Tomlinson C."/>
            <person name="Mitreva M."/>
            <person name="Nelson J."/>
            <person name="Hou S."/>
            <person name="Wollam A."/>
            <person name="Pepin K.H."/>
            <person name="Johnson M."/>
            <person name="Bhonagiri V."/>
            <person name="Nash W.E."/>
            <person name="Warren W."/>
            <person name="Chinwalla A."/>
            <person name="Mardis E.R."/>
            <person name="Wilson R.K."/>
        </authorList>
    </citation>
    <scope>NUCLEOTIDE SEQUENCE [LARGE SCALE GENOMIC DNA]</scope>
    <source>
        <strain evidence="2">ATCC 51147</strain>
    </source>
</reference>
<comment type="caution">
    <text evidence="2">The sequence shown here is derived from an EMBL/GenBank/DDBJ whole genome shotgun (WGS) entry which is preliminary data.</text>
</comment>
<evidence type="ECO:0000313" key="2">
    <source>
        <dbReference type="EMBL" id="EEP68828.1"/>
    </source>
</evidence>
<dbReference type="STRING" id="629741.GCWU000324_00732"/>
<protein>
    <submittedName>
        <fullName evidence="2">Uncharacterized protein</fullName>
    </submittedName>
</protein>
<accession>C4GF23</accession>
<evidence type="ECO:0000256" key="1">
    <source>
        <dbReference type="SAM" id="MobiDB-lite"/>
    </source>
</evidence>
<feature type="compositionally biased region" description="Polar residues" evidence="1">
    <location>
        <begin position="175"/>
        <end position="211"/>
    </location>
</feature>
<feature type="compositionally biased region" description="Low complexity" evidence="1">
    <location>
        <begin position="157"/>
        <end position="171"/>
    </location>
</feature>
<organism evidence="2 3">
    <name type="scientific">Kingella oralis ATCC 51147</name>
    <dbReference type="NCBI Taxonomy" id="629741"/>
    <lineage>
        <taxon>Bacteria</taxon>
        <taxon>Pseudomonadati</taxon>
        <taxon>Pseudomonadota</taxon>
        <taxon>Betaproteobacteria</taxon>
        <taxon>Neisseriales</taxon>
        <taxon>Neisseriaceae</taxon>
        <taxon>Kingella</taxon>
    </lineage>
</organism>
<dbReference type="EMBL" id="ACJW02000002">
    <property type="protein sequence ID" value="EEP68828.1"/>
    <property type="molecule type" value="Genomic_DNA"/>
</dbReference>
<feature type="region of interest" description="Disordered" evidence="1">
    <location>
        <begin position="40"/>
        <end position="59"/>
    </location>
</feature>
<feature type="compositionally biased region" description="Polar residues" evidence="1">
    <location>
        <begin position="144"/>
        <end position="156"/>
    </location>
</feature>
<feature type="compositionally biased region" description="Basic residues" evidence="1">
    <location>
        <begin position="230"/>
        <end position="241"/>
    </location>
</feature>
<feature type="compositionally biased region" description="Polar residues" evidence="1">
    <location>
        <begin position="40"/>
        <end position="57"/>
    </location>
</feature>
<dbReference type="HOGENOM" id="CLU_1150653_0_0_4"/>
<proteinExistence type="predicted"/>
<name>C4GF23_9NEIS</name>